<evidence type="ECO:0000313" key="3">
    <source>
        <dbReference type="EMBL" id="MBW8728718.1"/>
    </source>
</evidence>
<organism evidence="3 4">
    <name type="scientific">Inquilinus limosus</name>
    <dbReference type="NCBI Taxonomy" id="171674"/>
    <lineage>
        <taxon>Bacteria</taxon>
        <taxon>Pseudomonadati</taxon>
        <taxon>Pseudomonadota</taxon>
        <taxon>Alphaproteobacteria</taxon>
        <taxon>Rhodospirillales</taxon>
        <taxon>Rhodospirillaceae</taxon>
        <taxon>Inquilinus</taxon>
    </lineage>
</organism>
<gene>
    <name evidence="3" type="ORF">JF625_26675</name>
</gene>
<evidence type="ECO:0000313" key="4">
    <source>
        <dbReference type="Proteomes" id="UP000700706"/>
    </source>
</evidence>
<dbReference type="Gene3D" id="1.10.20.60">
    <property type="entry name" value="Glu-tRNAGln amidotransferase C subunit, N-terminal domain"/>
    <property type="match status" value="1"/>
</dbReference>
<accession>A0A952FPN2</accession>
<dbReference type="Proteomes" id="UP000700706">
    <property type="component" value="Unassembled WGS sequence"/>
</dbReference>
<dbReference type="PANTHER" id="PTHR11895:SF170">
    <property type="entry name" value="AMIDASE"/>
    <property type="match status" value="1"/>
</dbReference>
<dbReference type="PROSITE" id="PS00571">
    <property type="entry name" value="AMIDASES"/>
    <property type="match status" value="1"/>
</dbReference>
<dbReference type="SUPFAM" id="SSF75304">
    <property type="entry name" value="Amidase signature (AS) enzymes"/>
    <property type="match status" value="1"/>
</dbReference>
<proteinExistence type="predicted"/>
<dbReference type="EMBL" id="JAEKLZ010000446">
    <property type="protein sequence ID" value="MBW8728718.1"/>
    <property type="molecule type" value="Genomic_DNA"/>
</dbReference>
<dbReference type="InterPro" id="IPR023631">
    <property type="entry name" value="Amidase_dom"/>
</dbReference>
<feature type="region of interest" description="Disordered" evidence="1">
    <location>
        <begin position="151"/>
        <end position="170"/>
    </location>
</feature>
<dbReference type="Gene3D" id="3.90.1300.10">
    <property type="entry name" value="Amidase signature (AS) domain"/>
    <property type="match status" value="1"/>
</dbReference>
<dbReference type="AlphaFoldDB" id="A0A952FPN2"/>
<reference evidence="3" key="1">
    <citation type="submission" date="2020-06" db="EMBL/GenBank/DDBJ databases">
        <title>Stable isotope informed genome-resolved metagenomics uncovers potential trophic interactions in rhizosphere soil.</title>
        <authorList>
            <person name="Starr E.P."/>
            <person name="Shi S."/>
            <person name="Blazewicz S.J."/>
            <person name="Koch B.J."/>
            <person name="Probst A.J."/>
            <person name="Hungate B.A."/>
            <person name="Pett-Ridge J."/>
            <person name="Firestone M.K."/>
            <person name="Banfield J.F."/>
        </authorList>
    </citation>
    <scope>NUCLEOTIDE SEQUENCE</scope>
    <source>
        <strain evidence="3">YM_69_17</strain>
    </source>
</reference>
<dbReference type="InterPro" id="IPR036928">
    <property type="entry name" value="AS_sf"/>
</dbReference>
<evidence type="ECO:0000256" key="1">
    <source>
        <dbReference type="SAM" id="MobiDB-lite"/>
    </source>
</evidence>
<protein>
    <submittedName>
        <fullName evidence="3">Amidase</fullName>
    </submittedName>
</protein>
<sequence length="476" mass="50200">MAVTRPSVPQLVDIAAGLGMHLTAEQAAEYLSLMAGSFAAYDVVDALPDEVPAVKYPRTPGYRPGPAENPLNAWYWKSEVKGAAGGKLASKTVALKDNVCLAGVPMMNGASTLEGYVPNIDATIVTRMLDAGATILGKAVCEYFCLSGGSHTSEPGPVHNPRKRGYSAGGSSSGSGALVAAGEVDMAIGGDQGGSIRMPASFCGIYGMKPTHGLVPYTGVMPIESTIDHTGPMTATVADNALLLEVLAGPDGLDPRQYAPKVTSYTDELDRGVKGMKIAVVTEGFAGANLEADVKEKVLAGAERYRSLGAEIAEVSIPEHLVAASIWTPIALEGLQWQMMLGNGMGMNWKGLYNVGLIDAHAAWRERADDLSESLKISMLTAQYFISHYRGRYYAKAQNQARRIKAAYDAAFADYDLLLMPTLPIKATPLPEPGASITEIVTRAFEMIGNTSQFEDGSASGVARLDQAIRSCGGCA</sequence>
<dbReference type="Pfam" id="PF01425">
    <property type="entry name" value="Amidase"/>
    <property type="match status" value="1"/>
</dbReference>
<dbReference type="InterPro" id="IPR020556">
    <property type="entry name" value="Amidase_CS"/>
</dbReference>
<feature type="domain" description="Amidase" evidence="2">
    <location>
        <begin position="78"/>
        <end position="434"/>
    </location>
</feature>
<dbReference type="PANTHER" id="PTHR11895">
    <property type="entry name" value="TRANSAMIDASE"/>
    <property type="match status" value="1"/>
</dbReference>
<name>A0A952FPN2_9PROT</name>
<evidence type="ECO:0000259" key="2">
    <source>
        <dbReference type="Pfam" id="PF01425"/>
    </source>
</evidence>
<dbReference type="InterPro" id="IPR000120">
    <property type="entry name" value="Amidase"/>
</dbReference>
<comment type="caution">
    <text evidence="3">The sequence shown here is derived from an EMBL/GenBank/DDBJ whole genome shotgun (WGS) entry which is preliminary data.</text>
</comment>
<dbReference type="GO" id="GO:0003824">
    <property type="term" value="F:catalytic activity"/>
    <property type="evidence" value="ECO:0007669"/>
    <property type="project" value="InterPro"/>
</dbReference>
<dbReference type="NCBIfam" id="NF005565">
    <property type="entry name" value="PRK07235.1"/>
    <property type="match status" value="1"/>
</dbReference>